<sequence>IGSVLGISVKTAETHRSRVMDKLEIRDTAGLVRYAIRMGLVTP</sequence>
<dbReference type="Proteomes" id="UP000316292">
    <property type="component" value="Unassembled WGS sequence"/>
</dbReference>
<evidence type="ECO:0000313" key="2">
    <source>
        <dbReference type="EMBL" id="TMQ47024.1"/>
    </source>
</evidence>
<dbReference type="EMBL" id="VBOR01000131">
    <property type="protein sequence ID" value="TMQ47024.1"/>
    <property type="molecule type" value="Genomic_DNA"/>
</dbReference>
<dbReference type="PROSITE" id="PS50043">
    <property type="entry name" value="HTH_LUXR_2"/>
    <property type="match status" value="1"/>
</dbReference>
<feature type="domain" description="HTH luxR-type" evidence="1">
    <location>
        <begin position="1"/>
        <end position="39"/>
    </location>
</feature>
<feature type="non-terminal residue" evidence="2">
    <location>
        <position position="1"/>
    </location>
</feature>
<proteinExistence type="predicted"/>
<evidence type="ECO:0000313" key="3">
    <source>
        <dbReference type="Proteomes" id="UP000316292"/>
    </source>
</evidence>
<organism evidence="2 3">
    <name type="scientific">Eiseniibacteriota bacterium</name>
    <dbReference type="NCBI Taxonomy" id="2212470"/>
    <lineage>
        <taxon>Bacteria</taxon>
        <taxon>Candidatus Eiseniibacteriota</taxon>
    </lineage>
</organism>
<reference evidence="2 3" key="1">
    <citation type="journal article" date="2019" name="Nat. Microbiol.">
        <title>Mediterranean grassland soil C-N compound turnover is dependent on rainfall and depth, and is mediated by genomically divergent microorganisms.</title>
        <authorList>
            <person name="Diamond S."/>
            <person name="Andeer P.F."/>
            <person name="Li Z."/>
            <person name="Crits-Christoph A."/>
            <person name="Burstein D."/>
            <person name="Anantharaman K."/>
            <person name="Lane K.R."/>
            <person name="Thomas B.C."/>
            <person name="Pan C."/>
            <person name="Northen T.R."/>
            <person name="Banfield J.F."/>
        </authorList>
    </citation>
    <scope>NUCLEOTIDE SEQUENCE [LARGE SCALE GENOMIC DNA]</scope>
    <source>
        <strain evidence="2">WS_1</strain>
    </source>
</reference>
<dbReference type="SUPFAM" id="SSF46894">
    <property type="entry name" value="C-terminal effector domain of the bipartite response regulators"/>
    <property type="match status" value="1"/>
</dbReference>
<evidence type="ECO:0000259" key="1">
    <source>
        <dbReference type="PROSITE" id="PS50043"/>
    </source>
</evidence>
<dbReference type="Pfam" id="PF00196">
    <property type="entry name" value="GerE"/>
    <property type="match status" value="1"/>
</dbReference>
<dbReference type="Gene3D" id="1.10.10.10">
    <property type="entry name" value="Winged helix-like DNA-binding domain superfamily/Winged helix DNA-binding domain"/>
    <property type="match status" value="1"/>
</dbReference>
<dbReference type="GO" id="GO:0006355">
    <property type="term" value="P:regulation of DNA-templated transcription"/>
    <property type="evidence" value="ECO:0007669"/>
    <property type="project" value="InterPro"/>
</dbReference>
<dbReference type="InterPro" id="IPR036388">
    <property type="entry name" value="WH-like_DNA-bd_sf"/>
</dbReference>
<accession>A0A538S6M7</accession>
<comment type="caution">
    <text evidence="2">The sequence shown here is derived from an EMBL/GenBank/DDBJ whole genome shotgun (WGS) entry which is preliminary data.</text>
</comment>
<name>A0A538S6M7_UNCEI</name>
<dbReference type="InterPro" id="IPR000792">
    <property type="entry name" value="Tscrpt_reg_LuxR_C"/>
</dbReference>
<dbReference type="InterPro" id="IPR016032">
    <property type="entry name" value="Sig_transdc_resp-reg_C-effctor"/>
</dbReference>
<dbReference type="GO" id="GO:0003677">
    <property type="term" value="F:DNA binding"/>
    <property type="evidence" value="ECO:0007669"/>
    <property type="project" value="InterPro"/>
</dbReference>
<dbReference type="AlphaFoldDB" id="A0A538S6M7"/>
<gene>
    <name evidence="2" type="ORF">E6K71_11055</name>
</gene>
<protein>
    <submittedName>
        <fullName evidence="2">Response regulator transcription factor</fullName>
    </submittedName>
</protein>